<comment type="caution">
    <text evidence="1">The sequence shown here is derived from an EMBL/GenBank/DDBJ whole genome shotgun (WGS) entry which is preliminary data.</text>
</comment>
<gene>
    <name evidence="1" type="ORF">QFC24_003558</name>
</gene>
<dbReference type="EMBL" id="JASBWV010000011">
    <property type="protein sequence ID" value="KAJ9123784.1"/>
    <property type="molecule type" value="Genomic_DNA"/>
</dbReference>
<proteinExistence type="predicted"/>
<reference evidence="1" key="1">
    <citation type="submission" date="2023-04" db="EMBL/GenBank/DDBJ databases">
        <title>Draft Genome sequencing of Naganishia species isolated from polar environments using Oxford Nanopore Technology.</title>
        <authorList>
            <person name="Leo P."/>
            <person name="Venkateswaran K."/>
        </authorList>
    </citation>
    <scope>NUCLEOTIDE SEQUENCE</scope>
    <source>
        <strain evidence="1">DBVPG 5303</strain>
    </source>
</reference>
<evidence type="ECO:0000313" key="1">
    <source>
        <dbReference type="EMBL" id="KAJ9123784.1"/>
    </source>
</evidence>
<accession>A0ACC2XK08</accession>
<sequence length="709" mass="77326">MSEQATASSSRAVVSAASTSVPKVSLTRQVILDEDEYTASLSHIIKRDFFPNLDRLSATNNYLSALESQDTIAIADSIRYLSALTPGPGQRDAQLTAARHRREREMADVAGTPYISRTPFGGAGMETPMPYNPAQKIMDEREAKRRKIDLSNGLDNFQAAYTSEDNSSFMEILQEDNRRKKEKYSWAYAAEEQAKQDRLRLEQSRRQLLIEAGGYVPNDGLLPARKRIEPPTHCLALTLPEDEDQGMKRIEGGRGEQKQIQSSVTTTPQDKGVGTNTSLVVRNTEQAKTDNTTAIIRRAQELDALDITDTQLAIPNALPEGSLNPEHDDQSELVEIVLDPSSHLARALAEVGLPETAIVTRQGELVPSREFASGAGEGLGRGEADRRMREAKEKEVMGELKDKREKIVPTWGYKTRNALMFGPDADVNPVFPGPLPAMTAAQLRSDPPEIRHANTRLEDEDEGDDQDASSSRRGTSPSRSRVGAAIAGKQCKWFLAMVFLALDQNSQCDARPDQPSSSMPRYGNYPLVPAAPSPSPSELGSDAVKQLMTWGTLLGTPRALDGDNGGEVDMTPNNFKINEPKRRDEIGRRLATNASKSMRERAKGFGSTPKGLAVLSGRDAGSTRVRAGSMGPPALPTPGSTTPRRREEALTPAARSLLQRSVFGTPGHNEPSGLGISRSAGHRSRGEVMERANGWNSSSGNKASHKRTW</sequence>
<evidence type="ECO:0000313" key="2">
    <source>
        <dbReference type="Proteomes" id="UP001234202"/>
    </source>
</evidence>
<dbReference type="Proteomes" id="UP001234202">
    <property type="component" value="Unassembled WGS sequence"/>
</dbReference>
<keyword evidence="2" id="KW-1185">Reference proteome</keyword>
<organism evidence="1 2">
    <name type="scientific">Naganishia onofrii</name>
    <dbReference type="NCBI Taxonomy" id="1851511"/>
    <lineage>
        <taxon>Eukaryota</taxon>
        <taxon>Fungi</taxon>
        <taxon>Dikarya</taxon>
        <taxon>Basidiomycota</taxon>
        <taxon>Agaricomycotina</taxon>
        <taxon>Tremellomycetes</taxon>
        <taxon>Filobasidiales</taxon>
        <taxon>Filobasidiaceae</taxon>
        <taxon>Naganishia</taxon>
    </lineage>
</organism>
<protein>
    <submittedName>
        <fullName evidence="1">Uncharacterized protein</fullName>
    </submittedName>
</protein>
<name>A0ACC2XK08_9TREE</name>